<evidence type="ECO:0000256" key="1">
    <source>
        <dbReference type="SAM" id="MobiDB-lite"/>
    </source>
</evidence>
<sequence length="347" mass="38675">MELVRVKKLTFYQKFLDFYCTNFRTTMPMIQVPTPLMAPHRVKLGVHNKEEEGTTSDSFHQNKVGAKFIFYYCAVSLPKHSPARCSVLIVGSAPLQGQSVRESRPAGRRRCSCPETAPPRSEVAKTDRTSCFEVAEAFGRKALPHADIDLEIGETAVVRRGGNTQNALFGRRYWTRDHKAAFRSAREDESSREDDLYQTQPSRWGGEGLGIEFGPEEGGADAGNGIGGGGVRRASERRSSWSRATARGQRWERAPTNREDPLSLLLSIPRGNKRSEWSRELSDKKRMEACGAEWSPEGAEVGQDKNLSSFECHSILPTGDLELKTSILNSTGRVLQKSDLTLFSLYS</sequence>
<dbReference type="Proteomes" id="UP000095287">
    <property type="component" value="Unplaced"/>
</dbReference>
<accession>A0A1I7ZN30</accession>
<feature type="compositionally biased region" description="Basic and acidic residues" evidence="1">
    <location>
        <begin position="185"/>
        <end position="195"/>
    </location>
</feature>
<reference evidence="3" key="1">
    <citation type="submission" date="2016-11" db="UniProtKB">
        <authorList>
            <consortium name="WormBaseParasite"/>
        </authorList>
    </citation>
    <scope>IDENTIFICATION</scope>
</reference>
<organism evidence="2 3">
    <name type="scientific">Steinernema glaseri</name>
    <dbReference type="NCBI Taxonomy" id="37863"/>
    <lineage>
        <taxon>Eukaryota</taxon>
        <taxon>Metazoa</taxon>
        <taxon>Ecdysozoa</taxon>
        <taxon>Nematoda</taxon>
        <taxon>Chromadorea</taxon>
        <taxon>Rhabditida</taxon>
        <taxon>Tylenchina</taxon>
        <taxon>Panagrolaimomorpha</taxon>
        <taxon>Strongyloidoidea</taxon>
        <taxon>Steinernematidae</taxon>
        <taxon>Steinernema</taxon>
    </lineage>
</organism>
<protein>
    <submittedName>
        <fullName evidence="3">Piwi domain-containing protein</fullName>
    </submittedName>
</protein>
<dbReference type="AlphaFoldDB" id="A0A1I7ZN30"/>
<name>A0A1I7ZN30_9BILA</name>
<feature type="compositionally biased region" description="Gly residues" evidence="1">
    <location>
        <begin position="220"/>
        <end position="231"/>
    </location>
</feature>
<evidence type="ECO:0000313" key="3">
    <source>
        <dbReference type="WBParaSite" id="L893_g27809.t2"/>
    </source>
</evidence>
<feature type="region of interest" description="Disordered" evidence="1">
    <location>
        <begin position="185"/>
        <end position="253"/>
    </location>
</feature>
<proteinExistence type="predicted"/>
<keyword evidence="2" id="KW-1185">Reference proteome</keyword>
<dbReference type="WBParaSite" id="L893_g27809.t2">
    <property type="protein sequence ID" value="L893_g27809.t2"/>
    <property type="gene ID" value="L893_g27809"/>
</dbReference>
<feature type="region of interest" description="Disordered" evidence="1">
    <location>
        <begin position="98"/>
        <end position="126"/>
    </location>
</feature>
<evidence type="ECO:0000313" key="2">
    <source>
        <dbReference type="Proteomes" id="UP000095287"/>
    </source>
</evidence>